<dbReference type="EMBL" id="QGNW01000097">
    <property type="protein sequence ID" value="RVW97790.1"/>
    <property type="molecule type" value="Genomic_DNA"/>
</dbReference>
<name>A0A438IM44_VITVI</name>
<evidence type="ECO:0000313" key="1">
    <source>
        <dbReference type="EMBL" id="RVW97790.1"/>
    </source>
</evidence>
<dbReference type="AlphaFoldDB" id="A0A438IM44"/>
<sequence>MHFSTQQDLTNYLDMESKTFVETSLNEEKDDIAVLWEETTNIGYRPQGNIAHLPRQFPKQFSPRISSTFAQPATLEISQDTNWYPDSGAMNHLTSDLNNLMTKTQFFASDQVFVGNGQGLSIHYIGHQVKNEESYEESWAKLRIQLPRVNPDCKEKKQRESVMEHILDDSPLLYSKVFLLLTMHEPGREKGAGNFKAPLFSCEMAPEASRSLLPTLGDIFH</sequence>
<gene>
    <name evidence="1" type="ORF">CK203_021188</name>
</gene>
<evidence type="ECO:0000313" key="2">
    <source>
        <dbReference type="Proteomes" id="UP000288805"/>
    </source>
</evidence>
<protein>
    <submittedName>
        <fullName evidence="1">Uncharacterized protein</fullName>
    </submittedName>
</protein>
<organism evidence="1 2">
    <name type="scientific">Vitis vinifera</name>
    <name type="common">Grape</name>
    <dbReference type="NCBI Taxonomy" id="29760"/>
    <lineage>
        <taxon>Eukaryota</taxon>
        <taxon>Viridiplantae</taxon>
        <taxon>Streptophyta</taxon>
        <taxon>Embryophyta</taxon>
        <taxon>Tracheophyta</taxon>
        <taxon>Spermatophyta</taxon>
        <taxon>Magnoliopsida</taxon>
        <taxon>eudicotyledons</taxon>
        <taxon>Gunneridae</taxon>
        <taxon>Pentapetalae</taxon>
        <taxon>rosids</taxon>
        <taxon>Vitales</taxon>
        <taxon>Vitaceae</taxon>
        <taxon>Viteae</taxon>
        <taxon>Vitis</taxon>
    </lineage>
</organism>
<comment type="caution">
    <text evidence="1">The sequence shown here is derived from an EMBL/GenBank/DDBJ whole genome shotgun (WGS) entry which is preliminary data.</text>
</comment>
<accession>A0A438IM44</accession>
<dbReference type="Proteomes" id="UP000288805">
    <property type="component" value="Unassembled WGS sequence"/>
</dbReference>
<reference evidence="1 2" key="1">
    <citation type="journal article" date="2018" name="PLoS Genet.">
        <title>Population sequencing reveals clonal diversity and ancestral inbreeding in the grapevine cultivar Chardonnay.</title>
        <authorList>
            <person name="Roach M.J."/>
            <person name="Johnson D.L."/>
            <person name="Bohlmann J."/>
            <person name="van Vuuren H.J."/>
            <person name="Jones S.J."/>
            <person name="Pretorius I.S."/>
            <person name="Schmidt S.A."/>
            <person name="Borneman A.R."/>
        </authorList>
    </citation>
    <scope>NUCLEOTIDE SEQUENCE [LARGE SCALE GENOMIC DNA]</scope>
    <source>
        <strain evidence="2">cv. Chardonnay</strain>
        <tissue evidence="1">Leaf</tissue>
    </source>
</reference>
<proteinExistence type="predicted"/>